<evidence type="ECO:0000313" key="2">
    <source>
        <dbReference type="EMBL" id="RNA42475.1"/>
    </source>
</evidence>
<dbReference type="AlphaFoldDB" id="A0A3M7T3F0"/>
<dbReference type="EMBL" id="REGN01000363">
    <property type="protein sequence ID" value="RNA42475.1"/>
    <property type="molecule type" value="Genomic_DNA"/>
</dbReference>
<keyword evidence="1" id="KW-1133">Transmembrane helix</keyword>
<accession>A0A3M7T3F0</accession>
<gene>
    <name evidence="2" type="ORF">BpHYR1_013171</name>
</gene>
<reference evidence="2 3" key="1">
    <citation type="journal article" date="2018" name="Sci. Rep.">
        <title>Genomic signatures of local adaptation to the degree of environmental predictability in rotifers.</title>
        <authorList>
            <person name="Franch-Gras L."/>
            <person name="Hahn C."/>
            <person name="Garcia-Roger E.M."/>
            <person name="Carmona M.J."/>
            <person name="Serra M."/>
            <person name="Gomez A."/>
        </authorList>
    </citation>
    <scope>NUCLEOTIDE SEQUENCE [LARGE SCALE GENOMIC DNA]</scope>
    <source>
        <strain evidence="2">HYR1</strain>
    </source>
</reference>
<evidence type="ECO:0000256" key="1">
    <source>
        <dbReference type="SAM" id="Phobius"/>
    </source>
</evidence>
<keyword evidence="1" id="KW-0472">Membrane</keyword>
<name>A0A3M7T3F0_BRAPC</name>
<dbReference type="Proteomes" id="UP000276133">
    <property type="component" value="Unassembled WGS sequence"/>
</dbReference>
<sequence length="97" mass="11525">MELANITIYFNSSSQTRNKENIMNLVFILIKIKITLDEYLFKINNMSNNCYCYYSLKNKKDKLHNLLSYGVQMIPAVLSLLNYGFCQIYLIKLFEKY</sequence>
<protein>
    <submittedName>
        <fullName evidence="2">Uncharacterized protein</fullName>
    </submittedName>
</protein>
<organism evidence="2 3">
    <name type="scientific">Brachionus plicatilis</name>
    <name type="common">Marine rotifer</name>
    <name type="synonym">Brachionus muelleri</name>
    <dbReference type="NCBI Taxonomy" id="10195"/>
    <lineage>
        <taxon>Eukaryota</taxon>
        <taxon>Metazoa</taxon>
        <taxon>Spiralia</taxon>
        <taxon>Gnathifera</taxon>
        <taxon>Rotifera</taxon>
        <taxon>Eurotatoria</taxon>
        <taxon>Monogononta</taxon>
        <taxon>Pseudotrocha</taxon>
        <taxon>Ploima</taxon>
        <taxon>Brachionidae</taxon>
        <taxon>Brachionus</taxon>
    </lineage>
</organism>
<evidence type="ECO:0000313" key="3">
    <source>
        <dbReference type="Proteomes" id="UP000276133"/>
    </source>
</evidence>
<keyword evidence="1" id="KW-0812">Transmembrane</keyword>
<feature type="transmembrane region" description="Helical" evidence="1">
    <location>
        <begin position="66"/>
        <end position="91"/>
    </location>
</feature>
<comment type="caution">
    <text evidence="2">The sequence shown here is derived from an EMBL/GenBank/DDBJ whole genome shotgun (WGS) entry which is preliminary data.</text>
</comment>
<keyword evidence="3" id="KW-1185">Reference proteome</keyword>
<proteinExistence type="predicted"/>